<dbReference type="Proteomes" id="UP001464891">
    <property type="component" value="Unassembled WGS sequence"/>
</dbReference>
<proteinExistence type="predicted"/>
<organism evidence="1 2">
    <name type="scientific">Trichocoleus desertorum GB2-A4</name>
    <dbReference type="NCBI Taxonomy" id="2933944"/>
    <lineage>
        <taxon>Bacteria</taxon>
        <taxon>Bacillati</taxon>
        <taxon>Cyanobacteriota</taxon>
        <taxon>Cyanophyceae</taxon>
        <taxon>Leptolyngbyales</taxon>
        <taxon>Trichocoleusaceae</taxon>
        <taxon>Trichocoleus</taxon>
    </lineage>
</organism>
<name>A0ABV0JDG1_9CYAN</name>
<reference evidence="1 2" key="1">
    <citation type="submission" date="2022-04" db="EMBL/GenBank/DDBJ databases">
        <title>Positive selection, recombination, and allopatry shape intraspecific diversity of widespread and dominant cyanobacteria.</title>
        <authorList>
            <person name="Wei J."/>
            <person name="Shu W."/>
            <person name="Hu C."/>
        </authorList>
    </citation>
    <scope>NUCLEOTIDE SEQUENCE [LARGE SCALE GENOMIC DNA]</scope>
    <source>
        <strain evidence="1 2">GB2-A4</strain>
    </source>
</reference>
<evidence type="ECO:0000313" key="2">
    <source>
        <dbReference type="Proteomes" id="UP001464891"/>
    </source>
</evidence>
<keyword evidence="2" id="KW-1185">Reference proteome</keyword>
<gene>
    <name evidence="1" type="ORF">NC998_22200</name>
</gene>
<dbReference type="PROSITE" id="PS51257">
    <property type="entry name" value="PROKAR_LIPOPROTEIN"/>
    <property type="match status" value="1"/>
</dbReference>
<dbReference type="RefSeq" id="WP_190432767.1">
    <property type="nucleotide sequence ID" value="NZ_JAMPKM010000017.1"/>
</dbReference>
<protein>
    <submittedName>
        <fullName evidence="1">Uncharacterized protein</fullName>
    </submittedName>
</protein>
<evidence type="ECO:0000313" key="1">
    <source>
        <dbReference type="EMBL" id="MEP0819817.1"/>
    </source>
</evidence>
<dbReference type="EMBL" id="JAMPKM010000017">
    <property type="protein sequence ID" value="MEP0819817.1"/>
    <property type="molecule type" value="Genomic_DNA"/>
</dbReference>
<sequence length="266" mass="29617">MMVFSRQAWGQLIGPSLVALACAALIGATQLPQLRRISTKTSTAPVAVLERELAAEKVRLNLLEKLPTFGFSNLLADWVFLNFLQYFGDDEAREKTGYELSPEYFEVVLSRDPYFLDGYFFLSGSTALYAAMPERSVALMNQGLKQLSPKAPPKSYYVWRYKGIDELLFLGDAKAAQYSFAMAAEWASTYTDPESQSIATFSRRTSQFLARNPRSKFAQVAAWSQVLGNATDDRTRQIAVKRIRALGGDVITGPDGSSRIRPPARD</sequence>
<accession>A0ABV0JDG1</accession>
<comment type="caution">
    <text evidence="1">The sequence shown here is derived from an EMBL/GenBank/DDBJ whole genome shotgun (WGS) entry which is preliminary data.</text>
</comment>